<evidence type="ECO:0000313" key="10">
    <source>
        <dbReference type="Proteomes" id="UP001611450"/>
    </source>
</evidence>
<dbReference type="Pfam" id="PF09594">
    <property type="entry name" value="GT87"/>
    <property type="match status" value="1"/>
</dbReference>
<evidence type="ECO:0000256" key="7">
    <source>
        <dbReference type="ARBA" id="ARBA00024033"/>
    </source>
</evidence>
<feature type="transmembrane region" description="Helical" evidence="8">
    <location>
        <begin position="169"/>
        <end position="186"/>
    </location>
</feature>
<keyword evidence="10" id="KW-1185">Reference proteome</keyword>
<comment type="subcellular location">
    <subcellularLocation>
        <location evidence="1">Cell membrane</location>
        <topology evidence="1">Multi-pass membrane protein</topology>
    </subcellularLocation>
</comment>
<accession>A0ABW7WN60</accession>
<comment type="caution">
    <text evidence="9">The sequence shown here is derived from an EMBL/GenBank/DDBJ whole genome shotgun (WGS) entry which is preliminary data.</text>
</comment>
<feature type="transmembrane region" description="Helical" evidence="8">
    <location>
        <begin position="407"/>
        <end position="429"/>
    </location>
</feature>
<dbReference type="RefSeq" id="WP_350906164.1">
    <property type="nucleotide sequence ID" value="NZ_JBEORE010000011.1"/>
</dbReference>
<feature type="transmembrane region" description="Helical" evidence="8">
    <location>
        <begin position="220"/>
        <end position="237"/>
    </location>
</feature>
<comment type="similarity">
    <text evidence="7">Belongs to the glycosyltransferase 87 family.</text>
</comment>
<evidence type="ECO:0000256" key="1">
    <source>
        <dbReference type="ARBA" id="ARBA00004651"/>
    </source>
</evidence>
<dbReference type="InterPro" id="IPR018584">
    <property type="entry name" value="GT87"/>
</dbReference>
<keyword evidence="3" id="KW-0808">Transferase</keyword>
<evidence type="ECO:0000256" key="4">
    <source>
        <dbReference type="ARBA" id="ARBA00022692"/>
    </source>
</evidence>
<sequence>MATVAPATTVVVAPATELSTARSRPPRAGLALGAAIAFTAVSLAAWLLFLRPNWEMYWHQIDLQVYMWGGNAAALHPAQLYSARGPMFLPFLYPVFAAWICAELARFPINYIGTGMVVTTLISLYVSVWCTAVLLRYRRGPGMLAMTLAVGSAALWLEPVQQTFRFGQISMILMAMVLADLALPAHRWGRGILIGIATGIKLTPAVFVVYLLITRQFKAAAVAMGAFAATVAAGIWYRPTEAIQFWTTTVASQNRIGFAYVQNQSLNGVLGRLQWTTWDSHVLWLFGAGGLGLAGLAAARIAHQRGEDMLGILLAAGVTLLCSPISWTHYWVWTVPALVWAAHALSRRSWTAGITVPAAIALFAFAWPMQVDSIGTWDRTLPLLPQGLIWFVPQTNGREFHWTTVQFLVGNSYALLTLAAMVTAIALLLRAPRPAPTAPDSHSARCVQSGV</sequence>
<keyword evidence="2" id="KW-1003">Cell membrane</keyword>
<dbReference type="EMBL" id="JBIRXV010000008">
    <property type="protein sequence ID" value="MFI2324420.1"/>
    <property type="molecule type" value="Genomic_DNA"/>
</dbReference>
<feature type="transmembrane region" description="Helical" evidence="8">
    <location>
        <begin position="309"/>
        <end position="330"/>
    </location>
</feature>
<feature type="transmembrane region" description="Helical" evidence="8">
    <location>
        <begin position="28"/>
        <end position="49"/>
    </location>
</feature>
<keyword evidence="6 8" id="KW-0472">Membrane</keyword>
<dbReference type="Proteomes" id="UP001611450">
    <property type="component" value="Unassembled WGS sequence"/>
</dbReference>
<feature type="transmembrane region" description="Helical" evidence="8">
    <location>
        <begin position="87"/>
        <end position="105"/>
    </location>
</feature>
<evidence type="ECO:0000313" key="9">
    <source>
        <dbReference type="EMBL" id="MFI2324420.1"/>
    </source>
</evidence>
<feature type="transmembrane region" description="Helical" evidence="8">
    <location>
        <begin position="192"/>
        <end position="213"/>
    </location>
</feature>
<feature type="transmembrane region" description="Helical" evidence="8">
    <location>
        <begin position="140"/>
        <end position="157"/>
    </location>
</feature>
<evidence type="ECO:0000256" key="2">
    <source>
        <dbReference type="ARBA" id="ARBA00022475"/>
    </source>
</evidence>
<keyword evidence="4 8" id="KW-0812">Transmembrane</keyword>
<feature type="transmembrane region" description="Helical" evidence="8">
    <location>
        <begin position="350"/>
        <end position="369"/>
    </location>
</feature>
<evidence type="ECO:0000256" key="6">
    <source>
        <dbReference type="ARBA" id="ARBA00023136"/>
    </source>
</evidence>
<gene>
    <name evidence="9" type="ORF">ACH47G_28385</name>
</gene>
<reference evidence="9 10" key="1">
    <citation type="submission" date="2024-10" db="EMBL/GenBank/DDBJ databases">
        <title>The Natural Products Discovery Center: Release of the First 8490 Sequenced Strains for Exploring Actinobacteria Biosynthetic Diversity.</title>
        <authorList>
            <person name="Kalkreuter E."/>
            <person name="Kautsar S.A."/>
            <person name="Yang D."/>
            <person name="Bader C.D."/>
            <person name="Teijaro C.N."/>
            <person name="Fluegel L."/>
            <person name="Davis C.M."/>
            <person name="Simpson J.R."/>
            <person name="Lauterbach L."/>
            <person name="Steele A.D."/>
            <person name="Gui C."/>
            <person name="Meng S."/>
            <person name="Li G."/>
            <person name="Viehrig K."/>
            <person name="Ye F."/>
            <person name="Su P."/>
            <person name="Kiefer A.F."/>
            <person name="Nichols A."/>
            <person name="Cepeda A.J."/>
            <person name="Yan W."/>
            <person name="Fan B."/>
            <person name="Jiang Y."/>
            <person name="Adhikari A."/>
            <person name="Zheng C.-J."/>
            <person name="Schuster L."/>
            <person name="Cowan T.M."/>
            <person name="Smanski M.J."/>
            <person name="Chevrette M.G."/>
            <person name="De Carvalho L.P.S."/>
            <person name="Shen B."/>
        </authorList>
    </citation>
    <scope>NUCLEOTIDE SEQUENCE [LARGE SCALE GENOMIC DNA]</scope>
    <source>
        <strain evidence="9 10">NPDC019626</strain>
    </source>
</reference>
<evidence type="ECO:0000256" key="8">
    <source>
        <dbReference type="SAM" id="Phobius"/>
    </source>
</evidence>
<name>A0ABW7WN60_9NOCA</name>
<proteinExistence type="inferred from homology"/>
<evidence type="ECO:0000256" key="3">
    <source>
        <dbReference type="ARBA" id="ARBA00022679"/>
    </source>
</evidence>
<feature type="transmembrane region" description="Helical" evidence="8">
    <location>
        <begin position="112"/>
        <end position="134"/>
    </location>
</feature>
<protein>
    <submittedName>
        <fullName evidence="9">Glycosyltransferase 87 family protein</fullName>
    </submittedName>
</protein>
<keyword evidence="5 8" id="KW-1133">Transmembrane helix</keyword>
<evidence type="ECO:0000256" key="5">
    <source>
        <dbReference type="ARBA" id="ARBA00022989"/>
    </source>
</evidence>
<organism evidence="9 10">
    <name type="scientific">Nocardia beijingensis</name>
    <dbReference type="NCBI Taxonomy" id="95162"/>
    <lineage>
        <taxon>Bacteria</taxon>
        <taxon>Bacillati</taxon>
        <taxon>Actinomycetota</taxon>
        <taxon>Actinomycetes</taxon>
        <taxon>Mycobacteriales</taxon>
        <taxon>Nocardiaceae</taxon>
        <taxon>Nocardia</taxon>
    </lineage>
</organism>
<feature type="transmembrane region" description="Helical" evidence="8">
    <location>
        <begin position="282"/>
        <end position="302"/>
    </location>
</feature>